<feature type="domain" description="Glycosyl transferase family 1" evidence="1">
    <location>
        <begin position="314"/>
        <end position="479"/>
    </location>
</feature>
<dbReference type="GO" id="GO:0015031">
    <property type="term" value="P:protein transport"/>
    <property type="evidence" value="ECO:0007669"/>
    <property type="project" value="InterPro"/>
</dbReference>
<dbReference type="PANTHER" id="PTHR45947:SF3">
    <property type="entry name" value="SULFOQUINOVOSYL TRANSFERASE SQD2"/>
    <property type="match status" value="1"/>
</dbReference>
<dbReference type="InterPro" id="IPR022372">
    <property type="entry name" value="Accessory_SS_Asp1"/>
</dbReference>
<sequence length="528" mass="59565">MNYFIGNDIFIMSSGTEFSQAQRVRLFKEMGLRAQYVTRNYNPLLAHNRLDLGLQAEDVLNMYDFFQGTVDVPRREQNLRLLSQIPLDEYHLIAHGPNETMINEAGREIAKIQVMPGTVGLVHSITYLDRFNNPTVRENFDWRGFKSSIDYFHPDGQLAVQKFLNLAGKTILEVTHMNIEGKVQPTMWKLLDYKGRNFRFNLEDQLLLFFLNELTAAHPHSLLISDRRDLDYVVASVQQAGSKWAYLHDVPLRRSGKRADWLPAYQPLLEEHRADFDGLIVATVAGQKDLRARLPALPVIVAPDTYVPRGLKPINEAKRDPHLILFVGRLSPEKRPDQAIRVLAKVHETLPDAKLEFRGYAVDQDYLEKLKDLAKKEGVRDQVAFADYVTGDQLANVYEKGSVILQTSRNEGFGMNLLEAMSYGVPIVAYDTPYGARALVADGVNGYLAKNGAITDMAAKVTKILSDRKLWEQMHTAALKKRGDFSQANAETAWKKAMKDIRETASSDLSASLTSKALGGISTWLSLI</sequence>
<gene>
    <name evidence="2" type="ORF">BGL52_05185</name>
</gene>
<dbReference type="Gene3D" id="3.40.50.2000">
    <property type="entry name" value="Glycogen Phosphorylase B"/>
    <property type="match status" value="3"/>
</dbReference>
<dbReference type="SUPFAM" id="SSF53756">
    <property type="entry name" value="UDP-Glycosyltransferase/glycogen phosphorylase"/>
    <property type="match status" value="1"/>
</dbReference>
<dbReference type="Pfam" id="PF16993">
    <property type="entry name" value="Asp1"/>
    <property type="match status" value="1"/>
</dbReference>
<dbReference type="Proteomes" id="UP000195609">
    <property type="component" value="Chromosome"/>
</dbReference>
<dbReference type="EMBL" id="CP017065">
    <property type="protein sequence ID" value="ARY91169.1"/>
    <property type="molecule type" value="Genomic_DNA"/>
</dbReference>
<dbReference type="InterPro" id="IPR001296">
    <property type="entry name" value="Glyco_trans_1"/>
</dbReference>
<dbReference type="RefSeq" id="WP_087911925.1">
    <property type="nucleotide sequence ID" value="NZ_CP017065.1"/>
</dbReference>
<dbReference type="InterPro" id="IPR050194">
    <property type="entry name" value="Glycosyltransferase_grp1"/>
</dbReference>
<dbReference type="AlphaFoldDB" id="A0AAN1EYE2"/>
<organism evidence="2 3">
    <name type="scientific">Lacticaseibacillus casei</name>
    <name type="common">Lactobacillus casei</name>
    <dbReference type="NCBI Taxonomy" id="1582"/>
    <lineage>
        <taxon>Bacteria</taxon>
        <taxon>Bacillati</taxon>
        <taxon>Bacillota</taxon>
        <taxon>Bacilli</taxon>
        <taxon>Lactobacillales</taxon>
        <taxon>Lactobacillaceae</taxon>
        <taxon>Lacticaseibacillus</taxon>
    </lineage>
</organism>
<evidence type="ECO:0000313" key="3">
    <source>
        <dbReference type="Proteomes" id="UP000195609"/>
    </source>
</evidence>
<proteinExistence type="predicted"/>
<evidence type="ECO:0000259" key="1">
    <source>
        <dbReference type="Pfam" id="PF00534"/>
    </source>
</evidence>
<dbReference type="Pfam" id="PF00534">
    <property type="entry name" value="Glycos_transf_1"/>
    <property type="match status" value="1"/>
</dbReference>
<name>A0AAN1EYE2_LACCA</name>
<keyword evidence="2" id="KW-0808">Transferase</keyword>
<accession>A0AAN1EYE2</accession>
<dbReference type="PANTHER" id="PTHR45947">
    <property type="entry name" value="SULFOQUINOVOSYL TRANSFERASE SQD2"/>
    <property type="match status" value="1"/>
</dbReference>
<protein>
    <submittedName>
        <fullName evidence="2">Glycosyl transferase</fullName>
    </submittedName>
</protein>
<dbReference type="GO" id="GO:0016757">
    <property type="term" value="F:glycosyltransferase activity"/>
    <property type="evidence" value="ECO:0007669"/>
    <property type="project" value="InterPro"/>
</dbReference>
<evidence type="ECO:0000313" key="2">
    <source>
        <dbReference type="EMBL" id="ARY91169.1"/>
    </source>
</evidence>
<reference evidence="2 3" key="1">
    <citation type="journal article" date="2017" name="Front. Immunol.">
        <title>Complete Genome Sequence of Lactobacillus casei LC5, a Potential Probiotics for Atopic Dermatitis.</title>
        <authorList>
            <person name="Kang J."/>
            <person name="Chung W.H."/>
            <person name="Lim T.J."/>
            <person name="Whon T.W."/>
            <person name="Lim S."/>
            <person name="Nam Y.D."/>
        </authorList>
    </citation>
    <scope>NUCLEOTIDE SEQUENCE [LARGE SCALE GENOMIC DNA]</scope>
    <source>
        <strain evidence="2 3">LC5</strain>
    </source>
</reference>